<dbReference type="RefSeq" id="WP_099306952.1">
    <property type="nucleotide sequence ID" value="NZ_PDVP01000008.1"/>
</dbReference>
<dbReference type="PANTHER" id="PTHR43798:SF5">
    <property type="entry name" value="MONOACYLGLYCEROL LIPASE ABHD6"/>
    <property type="match status" value="1"/>
</dbReference>
<evidence type="ECO:0000259" key="1">
    <source>
        <dbReference type="Pfam" id="PF00561"/>
    </source>
</evidence>
<dbReference type="AlphaFoldDB" id="A0A2G1QLJ3"/>
<evidence type="ECO:0000313" key="3">
    <source>
        <dbReference type="Proteomes" id="UP000221168"/>
    </source>
</evidence>
<dbReference type="PRINTS" id="PR00111">
    <property type="entry name" value="ABHYDROLASE"/>
</dbReference>
<dbReference type="PANTHER" id="PTHR43798">
    <property type="entry name" value="MONOACYLGLYCEROL LIPASE"/>
    <property type="match status" value="1"/>
</dbReference>
<sequence>MSRSFDTLSVDGIDIRLSQGSGGPALVMLHGIGSNASSFDGLSAALPEDWTLVAWNAPGYGGSRPLETGWPTAGAYADRLAEVAAALNLPPFLLAGHSLGTLMATAFAKRHPALVQGLVLLACAQGHGAAAGALGDKAQKRLDDLAARGTTEFARTRAPRLMFRPETMPEVRDRAIAAMAAINPDGYAQAVRMLATGDQASDAAGVRVPSLVMVGDKDVITPPAQSRGVHDALAEASPDQPHLFQTVPDAGHILHQEYPAAVADPVVSFAQQIAAAGEAVR</sequence>
<dbReference type="GO" id="GO:0016020">
    <property type="term" value="C:membrane"/>
    <property type="evidence" value="ECO:0007669"/>
    <property type="project" value="TreeGrafter"/>
</dbReference>
<dbReference type="InterPro" id="IPR000639">
    <property type="entry name" value="Epox_hydrolase-like"/>
</dbReference>
<dbReference type="GO" id="GO:0046464">
    <property type="term" value="P:acylglycerol catabolic process"/>
    <property type="evidence" value="ECO:0007669"/>
    <property type="project" value="TreeGrafter"/>
</dbReference>
<dbReference type="OrthoDB" id="9804723at2"/>
<dbReference type="InterPro" id="IPR000073">
    <property type="entry name" value="AB_hydrolase_1"/>
</dbReference>
<dbReference type="PRINTS" id="PR00412">
    <property type="entry name" value="EPOXHYDRLASE"/>
</dbReference>
<reference evidence="2 3" key="1">
    <citation type="submission" date="2017-10" db="EMBL/GenBank/DDBJ databases">
        <title>Sedimentibacterium mangrovi gen. nov., sp. nov., a novel member of family Phyllobacteriacea isolated from mangrove sediment.</title>
        <authorList>
            <person name="Liao H."/>
            <person name="Tian Y."/>
        </authorList>
    </citation>
    <scope>NUCLEOTIDE SEQUENCE [LARGE SCALE GENOMIC DNA]</scope>
    <source>
        <strain evidence="2 3">X9-2-2</strain>
    </source>
</reference>
<evidence type="ECO:0000313" key="2">
    <source>
        <dbReference type="EMBL" id="PHP66372.1"/>
    </source>
</evidence>
<feature type="domain" description="AB hydrolase-1" evidence="1">
    <location>
        <begin position="24"/>
        <end position="255"/>
    </location>
</feature>
<protein>
    <submittedName>
        <fullName evidence="2">Alpha/beta hydrolase</fullName>
    </submittedName>
</protein>
<comment type="caution">
    <text evidence="2">The sequence shown here is derived from an EMBL/GenBank/DDBJ whole genome shotgun (WGS) entry which is preliminary data.</text>
</comment>
<accession>A0A2G1QLJ3</accession>
<dbReference type="SUPFAM" id="SSF53474">
    <property type="entry name" value="alpha/beta-Hydrolases"/>
    <property type="match status" value="1"/>
</dbReference>
<dbReference type="Gene3D" id="3.40.50.1820">
    <property type="entry name" value="alpha/beta hydrolase"/>
    <property type="match status" value="1"/>
</dbReference>
<dbReference type="GO" id="GO:0047372">
    <property type="term" value="F:monoacylglycerol lipase activity"/>
    <property type="evidence" value="ECO:0007669"/>
    <property type="project" value="TreeGrafter"/>
</dbReference>
<dbReference type="Proteomes" id="UP000221168">
    <property type="component" value="Unassembled WGS sequence"/>
</dbReference>
<dbReference type="Pfam" id="PF00561">
    <property type="entry name" value="Abhydrolase_1"/>
    <property type="match status" value="1"/>
</dbReference>
<proteinExistence type="predicted"/>
<organism evidence="2 3">
    <name type="scientific">Zhengella mangrovi</name>
    <dbReference type="NCBI Taxonomy" id="1982044"/>
    <lineage>
        <taxon>Bacteria</taxon>
        <taxon>Pseudomonadati</taxon>
        <taxon>Pseudomonadota</taxon>
        <taxon>Alphaproteobacteria</taxon>
        <taxon>Hyphomicrobiales</taxon>
        <taxon>Notoacmeibacteraceae</taxon>
        <taxon>Zhengella</taxon>
    </lineage>
</organism>
<keyword evidence="2" id="KW-0378">Hydrolase</keyword>
<gene>
    <name evidence="2" type="ORF">CSC94_13840</name>
</gene>
<name>A0A2G1QLJ3_9HYPH</name>
<dbReference type="EMBL" id="PDVP01000008">
    <property type="protein sequence ID" value="PHP66372.1"/>
    <property type="molecule type" value="Genomic_DNA"/>
</dbReference>
<dbReference type="InterPro" id="IPR050266">
    <property type="entry name" value="AB_hydrolase_sf"/>
</dbReference>
<dbReference type="InterPro" id="IPR029058">
    <property type="entry name" value="AB_hydrolase_fold"/>
</dbReference>
<keyword evidence="3" id="KW-1185">Reference proteome</keyword>